<evidence type="ECO:0000313" key="2">
    <source>
        <dbReference type="EMBL" id="MEL1251847.1"/>
    </source>
</evidence>
<accession>A0ABU9II79</accession>
<organism evidence="2 3">
    <name type="scientific">Aurantiacibacter gilvus</name>
    <dbReference type="NCBI Taxonomy" id="3139141"/>
    <lineage>
        <taxon>Bacteria</taxon>
        <taxon>Pseudomonadati</taxon>
        <taxon>Pseudomonadota</taxon>
        <taxon>Alphaproteobacteria</taxon>
        <taxon>Sphingomonadales</taxon>
        <taxon>Erythrobacteraceae</taxon>
        <taxon>Aurantiacibacter</taxon>
    </lineage>
</organism>
<reference evidence="2 3" key="1">
    <citation type="submission" date="2024-04" db="EMBL/GenBank/DDBJ databases">
        <title>Aurantiacibacter sp. DGU6 16S ribosomal RNA gene Genome sequencing and assembly.</title>
        <authorList>
            <person name="Park S."/>
        </authorList>
    </citation>
    <scope>NUCLEOTIDE SEQUENCE [LARGE SCALE GENOMIC DNA]</scope>
    <source>
        <strain evidence="2 3">DGU6</strain>
    </source>
</reference>
<proteinExistence type="predicted"/>
<dbReference type="EMBL" id="JBBYHV010000002">
    <property type="protein sequence ID" value="MEL1251847.1"/>
    <property type="molecule type" value="Genomic_DNA"/>
</dbReference>
<name>A0ABU9II79_9SPHN</name>
<feature type="coiled-coil region" evidence="1">
    <location>
        <begin position="144"/>
        <end position="171"/>
    </location>
</feature>
<sequence>MNVIDGDQFAVPIPKQGIAPNEWRGKCLDLYSRAERTVSKTLEVAREVGLTSSIDHLAGNRLGELEAAIGRGAVPSKLKRGLNNAIAEWKEVEQNRFYLAHGIMRVSLDRERQWVLLIDARVYRSNEGTDYRWPLLEKEALDFMDRLQAAFENLSSRLGNLREHLTGAQQQAVAQRDQ</sequence>
<keyword evidence="1" id="KW-0175">Coiled coil</keyword>
<evidence type="ECO:0000256" key="1">
    <source>
        <dbReference type="SAM" id="Coils"/>
    </source>
</evidence>
<protein>
    <submittedName>
        <fullName evidence="2">Uncharacterized protein</fullName>
    </submittedName>
</protein>
<keyword evidence="3" id="KW-1185">Reference proteome</keyword>
<dbReference type="RefSeq" id="WP_341674387.1">
    <property type="nucleotide sequence ID" value="NZ_JBBYHV010000002.1"/>
</dbReference>
<gene>
    <name evidence="2" type="ORF">AAEO60_14310</name>
</gene>
<evidence type="ECO:0000313" key="3">
    <source>
        <dbReference type="Proteomes" id="UP001497045"/>
    </source>
</evidence>
<dbReference type="Proteomes" id="UP001497045">
    <property type="component" value="Unassembled WGS sequence"/>
</dbReference>
<comment type="caution">
    <text evidence="2">The sequence shown here is derived from an EMBL/GenBank/DDBJ whole genome shotgun (WGS) entry which is preliminary data.</text>
</comment>